<feature type="domain" description="Response regulatory" evidence="2">
    <location>
        <begin position="2"/>
        <end position="61"/>
    </location>
</feature>
<dbReference type="AlphaFoldDB" id="A0A0J6S135"/>
<gene>
    <name evidence="3" type="ORF">VQ02_33540</name>
</gene>
<dbReference type="SUPFAM" id="SSF52172">
    <property type="entry name" value="CheY-like"/>
    <property type="match status" value="1"/>
</dbReference>
<dbReference type="InterPro" id="IPR011006">
    <property type="entry name" value="CheY-like_superfamily"/>
</dbReference>
<name>A0A0J6S135_9HYPH</name>
<evidence type="ECO:0000313" key="4">
    <source>
        <dbReference type="Proteomes" id="UP000035955"/>
    </source>
</evidence>
<feature type="non-terminal residue" evidence="3">
    <location>
        <position position="61"/>
    </location>
</feature>
<feature type="modified residue" description="4-aspartylphosphate" evidence="1">
    <location>
        <position position="52"/>
    </location>
</feature>
<protein>
    <recommendedName>
        <fullName evidence="2">Response regulatory domain-containing protein</fullName>
    </recommendedName>
</protein>
<dbReference type="RefSeq" id="WP_048448597.1">
    <property type="nucleotide sequence ID" value="NZ_LABY01000400.1"/>
</dbReference>
<dbReference type="EMBL" id="LABY01000400">
    <property type="protein sequence ID" value="KMO27253.1"/>
    <property type="molecule type" value="Genomic_DNA"/>
</dbReference>
<keyword evidence="1" id="KW-0597">Phosphoprotein</keyword>
<dbReference type="PATRIC" id="fig|298794.3.peg.5592"/>
<keyword evidence="4" id="KW-1185">Reference proteome</keyword>
<dbReference type="Proteomes" id="UP000035955">
    <property type="component" value="Unassembled WGS sequence"/>
</dbReference>
<comment type="caution">
    <text evidence="3">The sequence shown here is derived from an EMBL/GenBank/DDBJ whole genome shotgun (WGS) entry which is preliminary data.</text>
</comment>
<proteinExistence type="predicted"/>
<reference evidence="3 4" key="1">
    <citation type="submission" date="2015-03" db="EMBL/GenBank/DDBJ databases">
        <title>Genome sequencing of Methylobacterium variabile DSM 16961.</title>
        <authorList>
            <person name="Chaudhry V."/>
            <person name="Patil P.B."/>
        </authorList>
    </citation>
    <scope>NUCLEOTIDE SEQUENCE [LARGE SCALE GENOMIC DNA]</scope>
    <source>
        <strain evidence="3 4">DSM 16961</strain>
    </source>
</reference>
<evidence type="ECO:0000256" key="1">
    <source>
        <dbReference type="PROSITE-ProRule" id="PRU00169"/>
    </source>
</evidence>
<dbReference type="GO" id="GO:0000160">
    <property type="term" value="P:phosphorelay signal transduction system"/>
    <property type="evidence" value="ECO:0007669"/>
    <property type="project" value="InterPro"/>
</dbReference>
<dbReference type="OrthoDB" id="9800897at2"/>
<dbReference type="PROSITE" id="PS50110">
    <property type="entry name" value="RESPONSE_REGULATORY"/>
    <property type="match status" value="1"/>
</dbReference>
<evidence type="ECO:0000313" key="3">
    <source>
        <dbReference type="EMBL" id="KMO27253.1"/>
    </source>
</evidence>
<dbReference type="Pfam" id="PF00072">
    <property type="entry name" value="Response_reg"/>
    <property type="match status" value="1"/>
</dbReference>
<sequence length="61" mass="6820">MDVLVVDDSQAVLIQLQRLLDHDLEAATSIFSDPLAALDEARMRAFDLVLVDYNMPEMDGI</sequence>
<evidence type="ECO:0000259" key="2">
    <source>
        <dbReference type="PROSITE" id="PS50110"/>
    </source>
</evidence>
<dbReference type="Gene3D" id="3.40.50.2300">
    <property type="match status" value="1"/>
</dbReference>
<organism evidence="3 4">
    <name type="scientific">Methylobacterium variabile</name>
    <dbReference type="NCBI Taxonomy" id="298794"/>
    <lineage>
        <taxon>Bacteria</taxon>
        <taxon>Pseudomonadati</taxon>
        <taxon>Pseudomonadota</taxon>
        <taxon>Alphaproteobacteria</taxon>
        <taxon>Hyphomicrobiales</taxon>
        <taxon>Methylobacteriaceae</taxon>
        <taxon>Methylobacterium</taxon>
    </lineage>
</organism>
<accession>A0A0J6S135</accession>
<dbReference type="InterPro" id="IPR001789">
    <property type="entry name" value="Sig_transdc_resp-reg_receiver"/>
</dbReference>